<dbReference type="Gene3D" id="1.25.40.10">
    <property type="entry name" value="Tetratricopeptide repeat domain"/>
    <property type="match status" value="1"/>
</dbReference>
<feature type="chain" id="PRO_5002797735" evidence="1">
    <location>
        <begin position="24"/>
        <end position="448"/>
    </location>
</feature>
<dbReference type="SUPFAM" id="SSF48452">
    <property type="entry name" value="TPR-like"/>
    <property type="match status" value="1"/>
</dbReference>
<dbReference type="HOGENOM" id="CLU_610720_0_0_10"/>
<dbReference type="EMBL" id="CP001100">
    <property type="protein sequence ID" value="ACF12894.1"/>
    <property type="molecule type" value="Genomic_DNA"/>
</dbReference>
<protein>
    <submittedName>
        <fullName evidence="2">Tetratricopeptide domain protein</fullName>
    </submittedName>
</protein>
<name>B3QUI8_CHLT3</name>
<keyword evidence="3" id="KW-1185">Reference proteome</keyword>
<dbReference type="AlphaFoldDB" id="B3QUI8"/>
<sequence length="448" mass="51408">MKLAQLFAICFLFGAVSASSLQAKVPETAHEGERIAISISDKYFKPAQSVWARVQVDFQQVESDENSVHVFQMKKQADAFAATFSIPKGAARVHFIYATKDTALIDPTVLRILDKKGNFVRRARLIGPGVTPNAKSMIKEEFAAYPDSYEALLQSWEITEKYDSPSALKQQLPGTLEAYLGKKRNAEFYYAVIWAYAKMQNTDRISHCFGRYEEDFPHSHYFLKTYEASADIAAEGGWSLPQDVQELAVRYFTNNLSAENLFEYGYLLSHDEASAEDIENFIAEQTRRHGNVPMIYYNAASAYLARLNYDKAIENALKARELMQMEQPDAVYFQDRMAGQQYPLLWPYLTKMLAVSYMALENTDKALAALKNGYSANRNMKIDGELYALEARCWELLHKYQKAEDLYFKAYILGLKWTKESLRDVYEKTHQTNEGFEAYFSRRIANYQ</sequence>
<dbReference type="RefSeq" id="WP_012498978.1">
    <property type="nucleotide sequence ID" value="NC_011026.1"/>
</dbReference>
<dbReference type="SMART" id="SM00028">
    <property type="entry name" value="TPR"/>
    <property type="match status" value="3"/>
</dbReference>
<dbReference type="InterPro" id="IPR019734">
    <property type="entry name" value="TPR_rpt"/>
</dbReference>
<evidence type="ECO:0000256" key="1">
    <source>
        <dbReference type="SAM" id="SignalP"/>
    </source>
</evidence>
<evidence type="ECO:0000313" key="3">
    <source>
        <dbReference type="Proteomes" id="UP000001208"/>
    </source>
</evidence>
<proteinExistence type="predicted"/>
<dbReference type="STRING" id="517418.Ctha_0423"/>
<organism evidence="2 3">
    <name type="scientific">Chloroherpeton thalassium (strain ATCC 35110 / GB-78)</name>
    <dbReference type="NCBI Taxonomy" id="517418"/>
    <lineage>
        <taxon>Bacteria</taxon>
        <taxon>Pseudomonadati</taxon>
        <taxon>Chlorobiota</taxon>
        <taxon>Chlorobiia</taxon>
        <taxon>Chlorobiales</taxon>
        <taxon>Chloroherpetonaceae</taxon>
        <taxon>Chloroherpeton</taxon>
    </lineage>
</organism>
<evidence type="ECO:0000313" key="2">
    <source>
        <dbReference type="EMBL" id="ACF12894.1"/>
    </source>
</evidence>
<keyword evidence="1" id="KW-0732">Signal</keyword>
<reference evidence="2 3" key="1">
    <citation type="submission" date="2008-06" db="EMBL/GenBank/DDBJ databases">
        <title>Complete sequence of Chloroherpeton thalassium ATCC 35110.</title>
        <authorList>
            <consortium name="US DOE Joint Genome Institute"/>
            <person name="Lucas S."/>
            <person name="Copeland A."/>
            <person name="Lapidus A."/>
            <person name="Glavina del Rio T."/>
            <person name="Dalin E."/>
            <person name="Tice H."/>
            <person name="Bruce D."/>
            <person name="Goodwin L."/>
            <person name="Pitluck S."/>
            <person name="Schmutz J."/>
            <person name="Larimer F."/>
            <person name="Land M."/>
            <person name="Hauser L."/>
            <person name="Kyrpides N."/>
            <person name="Mikhailova N."/>
            <person name="Liu Z."/>
            <person name="Li T."/>
            <person name="Zhao F."/>
            <person name="Overmann J."/>
            <person name="Bryant D.A."/>
            <person name="Richardson P."/>
        </authorList>
    </citation>
    <scope>NUCLEOTIDE SEQUENCE [LARGE SCALE GENOMIC DNA]</scope>
    <source>
        <strain evidence="3">ATCC 35110 / GB-78</strain>
    </source>
</reference>
<dbReference type="KEGG" id="cts:Ctha_0423"/>
<dbReference type="Proteomes" id="UP000001208">
    <property type="component" value="Chromosome"/>
</dbReference>
<dbReference type="InterPro" id="IPR011990">
    <property type="entry name" value="TPR-like_helical_dom_sf"/>
</dbReference>
<gene>
    <name evidence="2" type="ordered locus">Ctha_0423</name>
</gene>
<feature type="signal peptide" evidence="1">
    <location>
        <begin position="1"/>
        <end position="23"/>
    </location>
</feature>
<accession>B3QUI8</accession>